<feature type="transmembrane region" description="Helical" evidence="1">
    <location>
        <begin position="138"/>
        <end position="158"/>
    </location>
</feature>
<dbReference type="Proteomes" id="UP000248724">
    <property type="component" value="Unassembled WGS sequence"/>
</dbReference>
<dbReference type="EMBL" id="JAEKNS010000116">
    <property type="protein sequence ID" value="MBJ7595417.1"/>
    <property type="molecule type" value="Genomic_DNA"/>
</dbReference>
<evidence type="ECO:0000313" key="3">
    <source>
        <dbReference type="EMBL" id="MBJ7595417.1"/>
    </source>
</evidence>
<dbReference type="InterPro" id="IPR003675">
    <property type="entry name" value="Rce1/LyrA-like_dom"/>
</dbReference>
<dbReference type="RefSeq" id="WP_337312507.1">
    <property type="nucleotide sequence ID" value="NZ_JAEKNS010000116.1"/>
</dbReference>
<gene>
    <name evidence="4" type="ORF">DLM65_11005</name>
    <name evidence="3" type="ORF">JF886_11270</name>
</gene>
<organism evidence="4 5">
    <name type="scientific">Candidatus Aeolococcus gillhamiae</name>
    <dbReference type="NCBI Taxonomy" id="3127015"/>
    <lineage>
        <taxon>Bacteria</taxon>
        <taxon>Bacillati</taxon>
        <taxon>Candidatus Dormiibacterota</taxon>
        <taxon>Candidatus Dormibacteria</taxon>
        <taxon>Candidatus Aeolococcales</taxon>
        <taxon>Candidatus Aeolococcaceae</taxon>
        <taxon>Candidatus Aeolococcus</taxon>
    </lineage>
</organism>
<reference evidence="4 5" key="1">
    <citation type="journal article" date="2017" name="Nature">
        <title>Atmospheric trace gases support primary production in Antarctic desert surface soil.</title>
        <authorList>
            <person name="Ji M."/>
            <person name="Greening C."/>
            <person name="Vanwonterghem I."/>
            <person name="Carere C.R."/>
            <person name="Bay S.K."/>
            <person name="Steen J.A."/>
            <person name="Montgomery K."/>
            <person name="Lines T."/>
            <person name="Beardall J."/>
            <person name="van Dorst J."/>
            <person name="Snape I."/>
            <person name="Stott M.B."/>
            <person name="Hugenholtz P."/>
            <person name="Ferrari B.C."/>
        </authorList>
    </citation>
    <scope>NUCLEOTIDE SEQUENCE [LARGE SCALE GENOMIC DNA]</scope>
    <source>
        <strain evidence="4">RRmetagenome_bin12</strain>
    </source>
</reference>
<reference evidence="4" key="2">
    <citation type="submission" date="2018-05" db="EMBL/GenBank/DDBJ databases">
        <authorList>
            <person name="Ferrari B."/>
        </authorList>
    </citation>
    <scope>NUCLEOTIDE SEQUENCE</scope>
    <source>
        <strain evidence="4">RRmetagenome_bin12</strain>
    </source>
</reference>
<evidence type="ECO:0000256" key="1">
    <source>
        <dbReference type="SAM" id="Phobius"/>
    </source>
</evidence>
<comment type="caution">
    <text evidence="4">The sequence shown here is derived from an EMBL/GenBank/DDBJ whole genome shotgun (WGS) entry which is preliminary data.</text>
</comment>
<evidence type="ECO:0000313" key="5">
    <source>
        <dbReference type="Proteomes" id="UP000248724"/>
    </source>
</evidence>
<dbReference type="Proteomes" id="UP000606991">
    <property type="component" value="Unassembled WGS sequence"/>
</dbReference>
<evidence type="ECO:0000313" key="4">
    <source>
        <dbReference type="EMBL" id="PZR79365.1"/>
    </source>
</evidence>
<dbReference type="PANTHER" id="PTHR43592:SF15">
    <property type="entry name" value="CAAX AMINO TERMINAL PROTEASE FAMILY PROTEIN"/>
    <property type="match status" value="1"/>
</dbReference>
<dbReference type="AlphaFoldDB" id="A0A2W5Z8Y3"/>
<keyword evidence="3" id="KW-0645">Protease</keyword>
<name>A0A2W5Z8Y3_9BACT</name>
<keyword evidence="1" id="KW-0472">Membrane</keyword>
<feature type="transmembrane region" description="Helical" evidence="1">
    <location>
        <begin position="179"/>
        <end position="204"/>
    </location>
</feature>
<evidence type="ECO:0000259" key="2">
    <source>
        <dbReference type="Pfam" id="PF02517"/>
    </source>
</evidence>
<feature type="transmembrane region" description="Helical" evidence="1">
    <location>
        <begin position="51"/>
        <end position="73"/>
    </location>
</feature>
<feature type="transmembrane region" description="Helical" evidence="1">
    <location>
        <begin position="302"/>
        <end position="322"/>
    </location>
</feature>
<reference evidence="3 6" key="3">
    <citation type="submission" date="2020-10" db="EMBL/GenBank/DDBJ databases">
        <title>Ca. Dormibacterota MAGs.</title>
        <authorList>
            <person name="Montgomery K."/>
        </authorList>
    </citation>
    <scope>NUCLEOTIDE SEQUENCE [LARGE SCALE GENOMIC DNA]</scope>
    <source>
        <strain evidence="3">SC8812_S17_18</strain>
    </source>
</reference>
<dbReference type="GO" id="GO:0080120">
    <property type="term" value="P:CAAX-box protein maturation"/>
    <property type="evidence" value="ECO:0007669"/>
    <property type="project" value="UniProtKB-ARBA"/>
</dbReference>
<feature type="transmembrane region" description="Helical" evidence="1">
    <location>
        <begin position="263"/>
        <end position="296"/>
    </location>
</feature>
<dbReference type="EMBL" id="QHBU01000211">
    <property type="protein sequence ID" value="PZR79365.1"/>
    <property type="molecule type" value="Genomic_DNA"/>
</dbReference>
<keyword evidence="3" id="KW-0378">Hydrolase</keyword>
<feature type="transmembrane region" description="Helical" evidence="1">
    <location>
        <begin position="224"/>
        <end position="242"/>
    </location>
</feature>
<protein>
    <submittedName>
        <fullName evidence="3">CPBP family intramembrane metalloprotease</fullName>
    </submittedName>
</protein>
<sequence length="327" mass="33822">MSLPTAPLGAPPATLPPRASYARYCLYGAAPLAFLTFIASSQSASSSAARAALIVAAFVSPIVLVVVGMRVAADHRPAELPRPTDAPGRAGHWDWSDVAAFIPAAAAAVLLTGSLIVGLTQALDGGLQPTARTAVESFAGQASSYAAAAAALAVLLLLRRGLRLRDLGWRLPRSLGPLGWLPWLAIGIAGAVVALIVAEWLGSLATQILPNSPNTQCTAVRDEYGGYVAVAIPLVCLIAPLAEESIFRGFIYGWLRRRLPVLPAVVISAAVFSAAHVVLVLALPLFGVGVILALLYEYSDSLLPGAIVHGLFNLVGIIAILGTTTSC</sequence>
<dbReference type="GO" id="GO:0004175">
    <property type="term" value="F:endopeptidase activity"/>
    <property type="evidence" value="ECO:0007669"/>
    <property type="project" value="UniProtKB-ARBA"/>
</dbReference>
<keyword evidence="1" id="KW-0812">Transmembrane</keyword>
<feature type="domain" description="CAAX prenyl protease 2/Lysostaphin resistance protein A-like" evidence="2">
    <location>
        <begin position="229"/>
        <end position="315"/>
    </location>
</feature>
<accession>A0A934NAL5</accession>
<keyword evidence="3" id="KW-0482">Metalloprotease</keyword>
<dbReference type="Pfam" id="PF02517">
    <property type="entry name" value="Rce1-like"/>
    <property type="match status" value="1"/>
</dbReference>
<feature type="transmembrane region" description="Helical" evidence="1">
    <location>
        <begin position="98"/>
        <end position="118"/>
    </location>
</feature>
<accession>A0A2W5Z8Y3</accession>
<proteinExistence type="predicted"/>
<dbReference type="PANTHER" id="PTHR43592">
    <property type="entry name" value="CAAX AMINO TERMINAL PROTEASE"/>
    <property type="match status" value="1"/>
</dbReference>
<feature type="transmembrane region" description="Helical" evidence="1">
    <location>
        <begin position="21"/>
        <end position="39"/>
    </location>
</feature>
<keyword evidence="1" id="KW-1133">Transmembrane helix</keyword>
<evidence type="ECO:0000313" key="6">
    <source>
        <dbReference type="Proteomes" id="UP000606991"/>
    </source>
</evidence>
<dbReference type="GO" id="GO:0008237">
    <property type="term" value="F:metallopeptidase activity"/>
    <property type="evidence" value="ECO:0007669"/>
    <property type="project" value="UniProtKB-KW"/>
</dbReference>